<reference evidence="2" key="1">
    <citation type="journal article" date="2023" name="Mol. Ecol. Resour.">
        <title>Chromosome-level genome assembly of a triploid poplar Populus alba 'Berolinensis'.</title>
        <authorList>
            <person name="Chen S."/>
            <person name="Yu Y."/>
            <person name="Wang X."/>
            <person name="Wang S."/>
            <person name="Zhang T."/>
            <person name="Zhou Y."/>
            <person name="He R."/>
            <person name="Meng N."/>
            <person name="Wang Y."/>
            <person name="Liu W."/>
            <person name="Liu Z."/>
            <person name="Liu J."/>
            <person name="Guo Q."/>
            <person name="Huang H."/>
            <person name="Sederoff R.R."/>
            <person name="Wang G."/>
            <person name="Qu G."/>
            <person name="Chen S."/>
        </authorList>
    </citation>
    <scope>NUCLEOTIDE SEQUENCE</scope>
    <source>
        <strain evidence="2">SC-2020</strain>
    </source>
</reference>
<dbReference type="Proteomes" id="UP001164929">
    <property type="component" value="Chromosome 10"/>
</dbReference>
<sequence length="105" mass="12419">MRLGDGTRANPRQSLSRRRFNRHNRIASYKTSNFYRRSMLPTKPNQTEIEEVDEPLTYLFLRKNSQVVFEQTPRDGQARQGEPSSSDTAQRQPWKNTHQILNKTR</sequence>
<gene>
    <name evidence="2" type="ORF">NC653_024584</name>
</gene>
<dbReference type="AlphaFoldDB" id="A0AAD6MA57"/>
<evidence type="ECO:0000313" key="3">
    <source>
        <dbReference type="Proteomes" id="UP001164929"/>
    </source>
</evidence>
<evidence type="ECO:0000256" key="1">
    <source>
        <dbReference type="SAM" id="MobiDB-lite"/>
    </source>
</evidence>
<name>A0AAD6MA57_9ROSI</name>
<dbReference type="EMBL" id="JAQIZT010000010">
    <property type="protein sequence ID" value="KAJ6981225.1"/>
    <property type="molecule type" value="Genomic_DNA"/>
</dbReference>
<comment type="caution">
    <text evidence="2">The sequence shown here is derived from an EMBL/GenBank/DDBJ whole genome shotgun (WGS) entry which is preliminary data.</text>
</comment>
<feature type="region of interest" description="Disordered" evidence="1">
    <location>
        <begin position="69"/>
        <end position="105"/>
    </location>
</feature>
<proteinExistence type="predicted"/>
<organism evidence="2 3">
    <name type="scientific">Populus alba x Populus x berolinensis</name>
    <dbReference type="NCBI Taxonomy" id="444605"/>
    <lineage>
        <taxon>Eukaryota</taxon>
        <taxon>Viridiplantae</taxon>
        <taxon>Streptophyta</taxon>
        <taxon>Embryophyta</taxon>
        <taxon>Tracheophyta</taxon>
        <taxon>Spermatophyta</taxon>
        <taxon>Magnoliopsida</taxon>
        <taxon>eudicotyledons</taxon>
        <taxon>Gunneridae</taxon>
        <taxon>Pentapetalae</taxon>
        <taxon>rosids</taxon>
        <taxon>fabids</taxon>
        <taxon>Malpighiales</taxon>
        <taxon>Salicaceae</taxon>
        <taxon>Saliceae</taxon>
        <taxon>Populus</taxon>
    </lineage>
</organism>
<feature type="region of interest" description="Disordered" evidence="1">
    <location>
        <begin position="1"/>
        <end position="23"/>
    </location>
</feature>
<protein>
    <submittedName>
        <fullName evidence="2">Uncharacterized protein</fullName>
    </submittedName>
</protein>
<accession>A0AAD6MA57</accession>
<evidence type="ECO:0000313" key="2">
    <source>
        <dbReference type="EMBL" id="KAJ6981225.1"/>
    </source>
</evidence>
<keyword evidence="3" id="KW-1185">Reference proteome</keyword>
<feature type="compositionally biased region" description="Polar residues" evidence="1">
    <location>
        <begin position="82"/>
        <end position="105"/>
    </location>
</feature>